<organism evidence="1 2">
    <name type="scientific">Staphylococcus hyicus</name>
    <dbReference type="NCBI Taxonomy" id="1284"/>
    <lineage>
        <taxon>Bacteria</taxon>
        <taxon>Bacillati</taxon>
        <taxon>Bacillota</taxon>
        <taxon>Bacilli</taxon>
        <taxon>Bacillales</taxon>
        <taxon>Staphylococcaceae</taxon>
        <taxon>Staphylococcus</taxon>
    </lineage>
</organism>
<dbReference type="EMBL" id="CP171742">
    <property type="protein sequence ID" value="XKR68648.1"/>
    <property type="molecule type" value="Genomic_DNA"/>
</dbReference>
<protein>
    <submittedName>
        <fullName evidence="1">Uncharacterized protein</fullName>
    </submittedName>
</protein>
<proteinExistence type="predicted"/>
<accession>A0ACD5FKY6</accession>
<dbReference type="Proteomes" id="UP001234913">
    <property type="component" value="Chromosome"/>
</dbReference>
<evidence type="ECO:0000313" key="2">
    <source>
        <dbReference type="Proteomes" id="UP001234913"/>
    </source>
</evidence>
<keyword evidence="2" id="KW-1185">Reference proteome</keyword>
<sequence>MNKHQCILLDELYKESQTSLSFEFHKRVDDDDAIYYFTVVGSFENMRFYTELALFDSDIEKLKAFKCKSPVSEIHFIEPDVTFTIIKRGRHDISVYVNIDSGLRFSNIVSESGCTIKINVSRKTFYQFIKEIIAVQHYE</sequence>
<name>A0ACD5FKY6_STAHY</name>
<evidence type="ECO:0000313" key="1">
    <source>
        <dbReference type="EMBL" id="XKR68648.1"/>
    </source>
</evidence>
<reference evidence="1" key="1">
    <citation type="submission" date="2024-09" db="EMBL/GenBank/DDBJ databases">
        <authorList>
            <person name="Gagne-Thivierge C."/>
        </authorList>
    </citation>
    <scope>NUCLEOTIDE SEQUENCE</scope>
    <source>
        <strain evidence="1">SC310</strain>
    </source>
</reference>
<gene>
    <name evidence="1" type="ORF">QUC96_009335</name>
</gene>